<sequence length="197" mass="20426">MPLSRRAILALSLAPALAALAGPGPAPVRAAPAHPWVPQLKDGTVVGLLRHALAPGTGDPAGFRLGDCSTQRNLSAEGRAQAQAIGAALRGLGLDGARVYSSQWCRCLDTARLLALGPVEELPALNSFFAERDREGEQTRALEDWLAGQTAAGPLILVTHQVNITALTGIVPASGELVLATRLRTSAPRLVARATLG</sequence>
<feature type="chain" id="PRO_5046717531" evidence="1">
    <location>
        <begin position="22"/>
        <end position="197"/>
    </location>
</feature>
<dbReference type="Proteomes" id="UP000541347">
    <property type="component" value="Unassembled WGS sequence"/>
</dbReference>
<dbReference type="Pfam" id="PF00300">
    <property type="entry name" value="His_Phos_1"/>
    <property type="match status" value="1"/>
</dbReference>
<keyword evidence="1" id="KW-0732">Signal</keyword>
<dbReference type="Gene3D" id="3.40.50.1240">
    <property type="entry name" value="Phosphoglycerate mutase-like"/>
    <property type="match status" value="1"/>
</dbReference>
<dbReference type="RefSeq" id="WP_161677066.1">
    <property type="nucleotide sequence ID" value="NZ_JAABLP010000004.1"/>
</dbReference>
<dbReference type="InterPro" id="IPR029033">
    <property type="entry name" value="His_PPase_superfam"/>
</dbReference>
<gene>
    <name evidence="2" type="ORF">GWI71_15305</name>
</gene>
<keyword evidence="3" id="KW-1185">Reference proteome</keyword>
<dbReference type="InterPro" id="IPR013078">
    <property type="entry name" value="His_Pase_superF_clade-1"/>
</dbReference>
<dbReference type="CDD" id="cd07040">
    <property type="entry name" value="HP"/>
    <property type="match status" value="1"/>
</dbReference>
<reference evidence="2 3" key="1">
    <citation type="submission" date="2020-01" db="EMBL/GenBank/DDBJ databases">
        <authorList>
            <person name="Peng S.Y."/>
            <person name="Li J."/>
            <person name="Wang M."/>
            <person name="Wang L."/>
            <person name="Wang C.Q."/>
            <person name="Wang J.R."/>
        </authorList>
    </citation>
    <scope>NUCLEOTIDE SEQUENCE [LARGE SCALE GENOMIC DNA]</scope>
    <source>
        <strain evidence="2 3">XCT-34</strain>
    </source>
</reference>
<dbReference type="InterPro" id="IPR006311">
    <property type="entry name" value="TAT_signal"/>
</dbReference>
<evidence type="ECO:0000313" key="3">
    <source>
        <dbReference type="Proteomes" id="UP000541347"/>
    </source>
</evidence>
<dbReference type="EMBL" id="JAABLP010000004">
    <property type="protein sequence ID" value="NBN65059.1"/>
    <property type="molecule type" value="Genomic_DNA"/>
</dbReference>
<proteinExistence type="predicted"/>
<accession>A0ABW9ZJJ1</accession>
<organism evidence="2 3">
    <name type="scientific">Pannonibacter tanglangensis</name>
    <dbReference type="NCBI Taxonomy" id="2750084"/>
    <lineage>
        <taxon>Bacteria</taxon>
        <taxon>Pseudomonadati</taxon>
        <taxon>Pseudomonadota</taxon>
        <taxon>Alphaproteobacteria</taxon>
        <taxon>Hyphomicrobiales</taxon>
        <taxon>Stappiaceae</taxon>
        <taxon>Pannonibacter</taxon>
    </lineage>
</organism>
<name>A0ABW9ZJJ1_9HYPH</name>
<dbReference type="PROSITE" id="PS51318">
    <property type="entry name" value="TAT"/>
    <property type="match status" value="1"/>
</dbReference>
<protein>
    <submittedName>
        <fullName evidence="2">Histidine phosphatase family protein</fullName>
    </submittedName>
</protein>
<evidence type="ECO:0000313" key="2">
    <source>
        <dbReference type="EMBL" id="NBN65059.1"/>
    </source>
</evidence>
<evidence type="ECO:0000256" key="1">
    <source>
        <dbReference type="SAM" id="SignalP"/>
    </source>
</evidence>
<comment type="caution">
    <text evidence="2">The sequence shown here is derived from an EMBL/GenBank/DDBJ whole genome shotgun (WGS) entry which is preliminary data.</text>
</comment>
<dbReference type="SUPFAM" id="SSF53254">
    <property type="entry name" value="Phosphoglycerate mutase-like"/>
    <property type="match status" value="1"/>
</dbReference>
<feature type="signal peptide" evidence="1">
    <location>
        <begin position="1"/>
        <end position="21"/>
    </location>
</feature>